<dbReference type="EMBL" id="PFBX01000055">
    <property type="protein sequence ID" value="PIT87044.1"/>
    <property type="molecule type" value="Genomic_DNA"/>
</dbReference>
<dbReference type="PROSITE" id="PS00409">
    <property type="entry name" value="PROKAR_NTER_METHYL"/>
    <property type="match status" value="1"/>
</dbReference>
<keyword evidence="1" id="KW-0812">Transmembrane</keyword>
<feature type="transmembrane region" description="Helical" evidence="1">
    <location>
        <begin position="12"/>
        <end position="35"/>
    </location>
</feature>
<dbReference type="Pfam" id="PF07963">
    <property type="entry name" value="N_methyl"/>
    <property type="match status" value="1"/>
</dbReference>
<protein>
    <submittedName>
        <fullName evidence="2">Uncharacterized protein</fullName>
    </submittedName>
</protein>
<dbReference type="NCBIfam" id="TIGR02532">
    <property type="entry name" value="IV_pilin_GFxxxE"/>
    <property type="match status" value="1"/>
</dbReference>
<organism evidence="2 3">
    <name type="scientific">Candidatus Magasanikbacteria bacterium CG10_big_fil_rev_8_21_14_0_10_40_10</name>
    <dbReference type="NCBI Taxonomy" id="1974648"/>
    <lineage>
        <taxon>Bacteria</taxon>
        <taxon>Candidatus Magasanikiibacteriota</taxon>
    </lineage>
</organism>
<dbReference type="InterPro" id="IPR012902">
    <property type="entry name" value="N_methyl_site"/>
</dbReference>
<sequence>MNSAMKKKYRGFSLLEVLVATAVFLLFAIGIYGGLNLVYKIVYSSRLRILQTAILDEKLETVRNLPFDQVGITNGIPVGVLPYSQTVRRNGIDFDLITTVRNIDDPFDGMATGTVLIDTSPADYKLVEMSIICHDCIQQKPVVLITRVSPRELEGASEDGSLFVHVFDANGHDLQGATVNIAYIGSTTINITDTTDNEGMVRVIGTPTGTEKYHITVSKSGFSTDYTVSSSLAVPNPVKSPSTVISQTVTEINFSIDYLSSLSLQTINQSCYALGNSNFNIRGEKLIGNNPIVYKYDQDLYTNASGFYDFLNIEWDKYHFSASGTIYDIAGSIPMLPIDLTPGLTQDAFLILKTHSSDSLLVQVRDAGTLQPLSNATVRLSAVGYDQSASTSVGYLRQTDWSGGSGQEVFNDNTRYYADNGNIVNNSPDGDVKLKKVGGDYLTLGWLESSIFDFGAGATYRNIVIQPLSQPTDTYVKFQIATDASSTPAVWNYFGPDGTANTYYTATSSLINSSHYNQQYLRYKAYLITDDTKNTPTLSEVLFTYTNQCTPPGQVFFDNLSDGLYTLEVSRDGYNTITSVDFEVLGSTITTVNMSVSGT</sequence>
<dbReference type="SUPFAM" id="SSF49373">
    <property type="entry name" value="Invasin/intimin cell-adhesion fragments"/>
    <property type="match status" value="1"/>
</dbReference>
<accession>A0A2M6W2L3</accession>
<gene>
    <name evidence="2" type="ORF">COU31_05150</name>
</gene>
<reference evidence="3" key="1">
    <citation type="submission" date="2017-09" db="EMBL/GenBank/DDBJ databases">
        <title>Depth-based differentiation of microbial function through sediment-hosted aquifers and enrichment of novel symbionts in the deep terrestrial subsurface.</title>
        <authorList>
            <person name="Probst A.J."/>
            <person name="Ladd B."/>
            <person name="Jarett J.K."/>
            <person name="Geller-Mcgrath D.E."/>
            <person name="Sieber C.M.K."/>
            <person name="Emerson J.B."/>
            <person name="Anantharaman K."/>
            <person name="Thomas B.C."/>
            <person name="Malmstrom R."/>
            <person name="Stieglmeier M."/>
            <person name="Klingl A."/>
            <person name="Woyke T."/>
            <person name="Ryan C.M."/>
            <person name="Banfield J.F."/>
        </authorList>
    </citation>
    <scope>NUCLEOTIDE SEQUENCE [LARGE SCALE GENOMIC DNA]</scope>
</reference>
<keyword evidence="1" id="KW-0472">Membrane</keyword>
<dbReference type="AlphaFoldDB" id="A0A2M6W2L3"/>
<name>A0A2M6W2L3_9BACT</name>
<proteinExistence type="predicted"/>
<dbReference type="Proteomes" id="UP000231183">
    <property type="component" value="Unassembled WGS sequence"/>
</dbReference>
<evidence type="ECO:0000313" key="2">
    <source>
        <dbReference type="EMBL" id="PIT87044.1"/>
    </source>
</evidence>
<evidence type="ECO:0000256" key="1">
    <source>
        <dbReference type="SAM" id="Phobius"/>
    </source>
</evidence>
<comment type="caution">
    <text evidence="2">The sequence shown here is derived from an EMBL/GenBank/DDBJ whole genome shotgun (WGS) entry which is preliminary data.</text>
</comment>
<keyword evidence="1" id="KW-1133">Transmembrane helix</keyword>
<evidence type="ECO:0000313" key="3">
    <source>
        <dbReference type="Proteomes" id="UP000231183"/>
    </source>
</evidence>
<dbReference type="InterPro" id="IPR008964">
    <property type="entry name" value="Invasin/intimin_cell_adhesion"/>
</dbReference>